<evidence type="ECO:0000256" key="2">
    <source>
        <dbReference type="SAM" id="MobiDB-lite"/>
    </source>
</evidence>
<accession>A0A1I2ACI5</accession>
<evidence type="ECO:0000256" key="1">
    <source>
        <dbReference type="ARBA" id="ARBA00022490"/>
    </source>
</evidence>
<reference evidence="3 4" key="1">
    <citation type="submission" date="2016-10" db="EMBL/GenBank/DDBJ databases">
        <authorList>
            <person name="de Groot N.N."/>
        </authorList>
    </citation>
    <scope>NUCLEOTIDE SEQUENCE [LARGE SCALE GENOMIC DNA]</scope>
    <source>
        <strain evidence="3 4">DSM 23995</strain>
    </source>
</reference>
<keyword evidence="1" id="KW-0963">Cytoplasm</keyword>
<gene>
    <name evidence="3" type="ORF">SAMN05192532_101788</name>
</gene>
<keyword evidence="4" id="KW-1185">Reference proteome</keyword>
<sequence>MYQERIGLAVWLHSPKQARHLRKFGIVHYVSNHMNYAILYCSYQESDSIVEKLEALPFVNKVEKSQKPSLETTYSGPLHPRESQERKAIQAQAGI</sequence>
<evidence type="ECO:0000313" key="3">
    <source>
        <dbReference type="EMBL" id="SFE41681.1"/>
    </source>
</evidence>
<dbReference type="PIRSF" id="PIRSF031653">
    <property type="entry name" value="UCP031653"/>
    <property type="match status" value="1"/>
</dbReference>
<protein>
    <submittedName>
        <fullName evidence="3">Uncharacterized protein YlbG, UPF0298 family</fullName>
    </submittedName>
</protein>
<dbReference type="InterPro" id="IPR016979">
    <property type="entry name" value="DUF2129"/>
</dbReference>
<name>A0A1I2ACI5_9BACI</name>
<dbReference type="RefSeq" id="WP_091657590.1">
    <property type="nucleotide sequence ID" value="NZ_FONT01000001.1"/>
</dbReference>
<feature type="region of interest" description="Disordered" evidence="2">
    <location>
        <begin position="66"/>
        <end position="95"/>
    </location>
</feature>
<evidence type="ECO:0000313" key="4">
    <source>
        <dbReference type="Proteomes" id="UP000199516"/>
    </source>
</evidence>
<proteinExistence type="predicted"/>
<dbReference type="OrthoDB" id="2990788at2"/>
<dbReference type="Pfam" id="PF09902">
    <property type="entry name" value="DUF2129"/>
    <property type="match status" value="1"/>
</dbReference>
<dbReference type="EMBL" id="FONT01000001">
    <property type="protein sequence ID" value="SFE41681.1"/>
    <property type="molecule type" value="Genomic_DNA"/>
</dbReference>
<organism evidence="3 4">
    <name type="scientific">Alteribacillus iranensis</name>
    <dbReference type="NCBI Taxonomy" id="930128"/>
    <lineage>
        <taxon>Bacteria</taxon>
        <taxon>Bacillati</taxon>
        <taxon>Bacillota</taxon>
        <taxon>Bacilli</taxon>
        <taxon>Bacillales</taxon>
        <taxon>Bacillaceae</taxon>
        <taxon>Alteribacillus</taxon>
    </lineage>
</organism>
<dbReference type="STRING" id="930128.SAMN05192532_101788"/>
<dbReference type="Proteomes" id="UP000199516">
    <property type="component" value="Unassembled WGS sequence"/>
</dbReference>
<feature type="compositionally biased region" description="Basic and acidic residues" evidence="2">
    <location>
        <begin position="79"/>
        <end position="88"/>
    </location>
</feature>
<dbReference type="AlphaFoldDB" id="A0A1I2ACI5"/>